<dbReference type="PANTHER" id="PTHR10291:SF0">
    <property type="entry name" value="DEHYDRODOLICHYL DIPHOSPHATE SYNTHASE 2"/>
    <property type="match status" value="1"/>
</dbReference>
<evidence type="ECO:0000313" key="4">
    <source>
        <dbReference type="Proteomes" id="UP001169242"/>
    </source>
</evidence>
<evidence type="ECO:0000256" key="2">
    <source>
        <dbReference type="HAMAP-Rule" id="MF_01139"/>
    </source>
</evidence>
<organism evidence="3 4">
    <name type="scientific">Holtiella tumoricola</name>
    <dbReference type="NCBI Taxonomy" id="3018743"/>
    <lineage>
        <taxon>Bacteria</taxon>
        <taxon>Bacillati</taxon>
        <taxon>Bacillota</taxon>
        <taxon>Clostridia</taxon>
        <taxon>Lachnospirales</taxon>
        <taxon>Cellulosilyticaceae</taxon>
        <taxon>Holtiella</taxon>
    </lineage>
</organism>
<dbReference type="InterPro" id="IPR001441">
    <property type="entry name" value="UPP_synth-like"/>
</dbReference>
<dbReference type="GO" id="GO:0000287">
    <property type="term" value="F:magnesium ion binding"/>
    <property type="evidence" value="ECO:0007669"/>
    <property type="project" value="UniProtKB-UniRule"/>
</dbReference>
<gene>
    <name evidence="3" type="ORF">PBV87_14100</name>
</gene>
<feature type="binding site" evidence="2">
    <location>
        <position position="15"/>
    </location>
    <ligand>
        <name>Mg(2+)</name>
        <dbReference type="ChEBI" id="CHEBI:18420"/>
    </ligand>
</feature>
<keyword evidence="2" id="KW-0479">Metal-binding</keyword>
<protein>
    <recommendedName>
        <fullName evidence="2">Isoprenyl transferase</fullName>
        <ecNumber evidence="2">2.5.1.-</ecNumber>
    </recommendedName>
</protein>
<feature type="binding site" evidence="2">
    <location>
        <position position="20"/>
    </location>
    <ligand>
        <name>substrate</name>
    </ligand>
</feature>
<name>A0AA42DPT3_9FIRM</name>
<dbReference type="Gene3D" id="3.40.1180.10">
    <property type="entry name" value="Decaprenyl diphosphate synthase-like"/>
    <property type="match status" value="1"/>
</dbReference>
<dbReference type="GO" id="GO:0016094">
    <property type="term" value="P:polyprenol biosynthetic process"/>
    <property type="evidence" value="ECO:0007669"/>
    <property type="project" value="TreeGrafter"/>
</dbReference>
<comment type="subunit">
    <text evidence="2">Homodimer.</text>
</comment>
<dbReference type="RefSeq" id="WP_053983900.1">
    <property type="nucleotide sequence ID" value="NZ_JAQIFT010000049.1"/>
</dbReference>
<feature type="binding site" evidence="2">
    <location>
        <position position="32"/>
    </location>
    <ligand>
        <name>substrate</name>
    </ligand>
</feature>
<comment type="caution">
    <text evidence="3">The sequence shown here is derived from an EMBL/GenBank/DDBJ whole genome shotgun (WGS) entry which is preliminary data.</text>
</comment>
<dbReference type="PROSITE" id="PS01066">
    <property type="entry name" value="UPP_SYNTHASE"/>
    <property type="match status" value="1"/>
</dbReference>
<keyword evidence="2" id="KW-0460">Magnesium</keyword>
<feature type="binding site" evidence="2">
    <location>
        <position position="202"/>
    </location>
    <ligand>
        <name>Mg(2+)</name>
        <dbReference type="ChEBI" id="CHEBI:18420"/>
    </ligand>
</feature>
<evidence type="ECO:0000256" key="1">
    <source>
        <dbReference type="ARBA" id="ARBA00022679"/>
    </source>
</evidence>
<accession>A0AA42DPT3</accession>
<dbReference type="FunFam" id="3.40.1180.10:FF:000001">
    <property type="entry name" value="(2E,6E)-farnesyl-diphosphate-specific ditrans,polycis-undecaprenyl-diphosphate synthase"/>
    <property type="match status" value="1"/>
</dbReference>
<dbReference type="AlphaFoldDB" id="A0AA42DPT3"/>
<feature type="binding site" evidence="2">
    <location>
        <position position="64"/>
    </location>
    <ligand>
        <name>substrate</name>
    </ligand>
</feature>
<dbReference type="HAMAP" id="MF_01139">
    <property type="entry name" value="ISPT"/>
    <property type="match status" value="1"/>
</dbReference>
<proteinExistence type="inferred from homology"/>
<dbReference type="Pfam" id="PF01255">
    <property type="entry name" value="Prenyltransf"/>
    <property type="match status" value="1"/>
</dbReference>
<feature type="binding site" evidence="2">
    <location>
        <position position="183"/>
    </location>
    <ligand>
        <name>substrate</name>
    </ligand>
</feature>
<dbReference type="CDD" id="cd00475">
    <property type="entry name" value="Cis_IPPS"/>
    <property type="match status" value="1"/>
</dbReference>
<sequence length="236" mass="27453">MEKSKLPKHVAIIMDGNGRWAKEKGLSRNEGHKKGTEVVKKITQHAEDLGIEYVTLYAFSTENWKRPQDEVEGLMNLLRQYLKQHIKDAKRKNACFHVIGDRYGLPSDIQKQINELESLTKDKKGICINIAINYGGRDELIRASRRMIEAMQRDGLTAADINEEYYEQFLDTAGIPDPDLMIRTSGEMRTSNYLPWQLAYSEFYFTSCLWPDFTVKEFEQALLEYSNRKRRFGKSE</sequence>
<reference evidence="3" key="1">
    <citation type="journal article" date="2023" name="Int. J. Syst. Evol. Microbiol.">
        <title>&lt;i&gt;Holtiella tumoricola&lt;/i&gt; gen. nov. sp. nov., isolated from a human clinical sample.</title>
        <authorList>
            <person name="Allen-Vercoe E."/>
            <person name="Daigneault M.C."/>
            <person name="Vancuren S.J."/>
            <person name="Cochrane K."/>
            <person name="O'Neal L.L."/>
            <person name="Sankaranarayanan K."/>
            <person name="Lawson P.A."/>
        </authorList>
    </citation>
    <scope>NUCLEOTIDE SEQUENCE</scope>
    <source>
        <strain evidence="3">CC70A</strain>
    </source>
</reference>
<comment type="cofactor">
    <cofactor evidence="2">
        <name>Mg(2+)</name>
        <dbReference type="ChEBI" id="CHEBI:18420"/>
    </cofactor>
    <text evidence="2">Binds 2 magnesium ions per subunit.</text>
</comment>
<dbReference type="PANTHER" id="PTHR10291">
    <property type="entry name" value="DEHYDRODOLICHYL DIPHOSPHATE SYNTHASE FAMILY MEMBER"/>
    <property type="match status" value="1"/>
</dbReference>
<dbReference type="GO" id="GO:0045547">
    <property type="term" value="F:ditrans,polycis-polyprenyl diphosphate synthase [(2E,6E)-farnesyl diphosphate specific] activity"/>
    <property type="evidence" value="ECO:0007669"/>
    <property type="project" value="TreeGrafter"/>
</dbReference>
<dbReference type="InterPro" id="IPR018520">
    <property type="entry name" value="UPP_synth-like_CS"/>
</dbReference>
<comment type="function">
    <text evidence="2">Catalyzes the condensation of isopentenyl diphosphate (IPP) with allylic pyrophosphates generating different type of terpenoids.</text>
</comment>
<feature type="binding site" evidence="2">
    <location>
        <begin position="60"/>
        <end position="62"/>
    </location>
    <ligand>
        <name>substrate</name>
    </ligand>
</feature>
<dbReference type="InterPro" id="IPR036424">
    <property type="entry name" value="UPP_synth-like_sf"/>
</dbReference>
<evidence type="ECO:0000313" key="3">
    <source>
        <dbReference type="EMBL" id="MDA3732621.1"/>
    </source>
</evidence>
<comment type="similarity">
    <text evidence="2">Belongs to the UPP synthase family.</text>
</comment>
<feature type="binding site" evidence="2">
    <location>
        <position position="28"/>
    </location>
    <ligand>
        <name>substrate</name>
    </ligand>
</feature>
<keyword evidence="1 2" id="KW-0808">Transferase</keyword>
<feature type="binding site" evidence="2">
    <location>
        <begin position="189"/>
        <end position="191"/>
    </location>
    <ligand>
        <name>substrate</name>
    </ligand>
</feature>
<feature type="active site" evidence="2">
    <location>
        <position position="15"/>
    </location>
</feature>
<feature type="binding site" evidence="2">
    <location>
        <begin position="16"/>
        <end position="19"/>
    </location>
    <ligand>
        <name>substrate</name>
    </ligand>
</feature>
<dbReference type="EMBL" id="JAQIFT010000049">
    <property type="protein sequence ID" value="MDA3732621.1"/>
    <property type="molecule type" value="Genomic_DNA"/>
</dbReference>
<dbReference type="NCBIfam" id="TIGR00055">
    <property type="entry name" value="uppS"/>
    <property type="match status" value="1"/>
</dbReference>
<keyword evidence="4" id="KW-1185">Reference proteome</keyword>
<dbReference type="Proteomes" id="UP001169242">
    <property type="component" value="Unassembled WGS sequence"/>
</dbReference>
<dbReference type="NCBIfam" id="NF011405">
    <property type="entry name" value="PRK14830.1"/>
    <property type="match status" value="1"/>
</dbReference>
<feature type="active site" description="Proton acceptor" evidence="2">
    <location>
        <position position="63"/>
    </location>
</feature>
<dbReference type="SUPFAM" id="SSF64005">
    <property type="entry name" value="Undecaprenyl diphosphate synthase"/>
    <property type="match status" value="1"/>
</dbReference>
<feature type="binding site" evidence="2">
    <location>
        <position position="66"/>
    </location>
    <ligand>
        <name>substrate</name>
    </ligand>
</feature>
<dbReference type="EC" id="2.5.1.-" evidence="2"/>